<proteinExistence type="predicted"/>
<organism evidence="2 3">
    <name type="scientific">Pleuronectes platessa</name>
    <name type="common">European plaice</name>
    <dbReference type="NCBI Taxonomy" id="8262"/>
    <lineage>
        <taxon>Eukaryota</taxon>
        <taxon>Metazoa</taxon>
        <taxon>Chordata</taxon>
        <taxon>Craniata</taxon>
        <taxon>Vertebrata</taxon>
        <taxon>Euteleostomi</taxon>
        <taxon>Actinopterygii</taxon>
        <taxon>Neopterygii</taxon>
        <taxon>Teleostei</taxon>
        <taxon>Neoteleostei</taxon>
        <taxon>Acanthomorphata</taxon>
        <taxon>Carangaria</taxon>
        <taxon>Pleuronectiformes</taxon>
        <taxon>Pleuronectoidei</taxon>
        <taxon>Pleuronectidae</taxon>
        <taxon>Pleuronectes</taxon>
    </lineage>
</organism>
<dbReference type="EMBL" id="CADEAL010000021">
    <property type="protein sequence ID" value="CAB1412822.1"/>
    <property type="molecule type" value="Genomic_DNA"/>
</dbReference>
<accession>A0A9N7TGT9</accession>
<name>A0A9N7TGT9_PLEPL</name>
<reference evidence="2" key="1">
    <citation type="submission" date="2020-03" db="EMBL/GenBank/DDBJ databases">
        <authorList>
            <person name="Weist P."/>
        </authorList>
    </citation>
    <scope>NUCLEOTIDE SEQUENCE</scope>
</reference>
<gene>
    <name evidence="2" type="ORF">PLEPLA_LOCUS516</name>
</gene>
<evidence type="ECO:0000313" key="2">
    <source>
        <dbReference type="EMBL" id="CAB1412822.1"/>
    </source>
</evidence>
<protein>
    <submittedName>
        <fullName evidence="2">Uncharacterized protein</fullName>
    </submittedName>
</protein>
<comment type="caution">
    <text evidence="2">The sequence shown here is derived from an EMBL/GenBank/DDBJ whole genome shotgun (WGS) entry which is preliminary data.</text>
</comment>
<evidence type="ECO:0000313" key="3">
    <source>
        <dbReference type="Proteomes" id="UP001153269"/>
    </source>
</evidence>
<feature type="region of interest" description="Disordered" evidence="1">
    <location>
        <begin position="83"/>
        <end position="111"/>
    </location>
</feature>
<dbReference type="Proteomes" id="UP001153269">
    <property type="component" value="Unassembled WGS sequence"/>
</dbReference>
<dbReference type="AlphaFoldDB" id="A0A9N7TGT9"/>
<evidence type="ECO:0000256" key="1">
    <source>
        <dbReference type="SAM" id="MobiDB-lite"/>
    </source>
</evidence>
<keyword evidence="3" id="KW-1185">Reference proteome</keyword>
<sequence>MWEGGLGIEPPTPQFVIDPLHLLSLGPKEICAGSPGQLQGDSLPQWPLLSLMDGGIAERVVGKKSKGCEEGREKRWGLKERVDSRLGKDERESMREERDRWRDRDLGRLRC</sequence>